<dbReference type="GO" id="GO:0016491">
    <property type="term" value="F:oxidoreductase activity"/>
    <property type="evidence" value="ECO:0007669"/>
    <property type="project" value="UniProtKB-KW"/>
</dbReference>
<dbReference type="Pfam" id="PF13561">
    <property type="entry name" value="adh_short_C2"/>
    <property type="match status" value="1"/>
</dbReference>
<reference evidence="2" key="1">
    <citation type="journal article" date="2019" name="Int. J. Syst. Evol. Microbiol.">
        <title>The Global Catalogue of Microorganisms (GCM) 10K type strain sequencing project: providing services to taxonomists for standard genome sequencing and annotation.</title>
        <authorList>
            <consortium name="The Broad Institute Genomics Platform"/>
            <consortium name="The Broad Institute Genome Sequencing Center for Infectious Disease"/>
            <person name="Wu L."/>
            <person name="Ma J."/>
        </authorList>
    </citation>
    <scope>NUCLEOTIDE SEQUENCE [LARGE SCALE GENOMIC DNA]</scope>
    <source>
        <strain evidence="2">JCM 31202</strain>
    </source>
</reference>
<dbReference type="EC" id="1.1.1.-" evidence="1"/>
<dbReference type="PANTHER" id="PTHR43975:SF2">
    <property type="entry name" value="EG:BACR7A4.14 PROTEIN-RELATED"/>
    <property type="match status" value="1"/>
</dbReference>
<evidence type="ECO:0000313" key="1">
    <source>
        <dbReference type="EMBL" id="MFD0900480.1"/>
    </source>
</evidence>
<dbReference type="Gene3D" id="3.40.50.720">
    <property type="entry name" value="NAD(P)-binding Rossmann-like Domain"/>
    <property type="match status" value="1"/>
</dbReference>
<dbReference type="InterPro" id="IPR036291">
    <property type="entry name" value="NAD(P)-bd_dom_sf"/>
</dbReference>
<name>A0ABW3ELV5_9ACTN</name>
<dbReference type="EMBL" id="JBHTJA010000011">
    <property type="protein sequence ID" value="MFD0900480.1"/>
    <property type="molecule type" value="Genomic_DNA"/>
</dbReference>
<dbReference type="CDD" id="cd05233">
    <property type="entry name" value="SDR_c"/>
    <property type="match status" value="1"/>
</dbReference>
<keyword evidence="1" id="KW-0560">Oxidoreductase</keyword>
<dbReference type="PANTHER" id="PTHR43975">
    <property type="entry name" value="ZGC:101858"/>
    <property type="match status" value="1"/>
</dbReference>
<dbReference type="SUPFAM" id="SSF51735">
    <property type="entry name" value="NAD(P)-binding Rossmann-fold domains"/>
    <property type="match status" value="1"/>
</dbReference>
<accession>A0ABW3ELV5</accession>
<organism evidence="1 2">
    <name type="scientific">Actinomadura sediminis</name>
    <dbReference type="NCBI Taxonomy" id="1038904"/>
    <lineage>
        <taxon>Bacteria</taxon>
        <taxon>Bacillati</taxon>
        <taxon>Actinomycetota</taxon>
        <taxon>Actinomycetes</taxon>
        <taxon>Streptosporangiales</taxon>
        <taxon>Thermomonosporaceae</taxon>
        <taxon>Actinomadura</taxon>
    </lineage>
</organism>
<gene>
    <name evidence="1" type="ORF">ACFQ11_08775</name>
</gene>
<comment type="caution">
    <text evidence="1">The sequence shown here is derived from an EMBL/GenBank/DDBJ whole genome shotgun (WGS) entry which is preliminary data.</text>
</comment>
<dbReference type="Proteomes" id="UP001596972">
    <property type="component" value="Unassembled WGS sequence"/>
</dbReference>
<proteinExistence type="predicted"/>
<dbReference type="PRINTS" id="PR00080">
    <property type="entry name" value="SDRFAMILY"/>
</dbReference>
<sequence>MVNTDSDDKGRPVAIVTGGGTGIGRAVARELAAQGHEVLIVGRTEETLEETKAGDDSIHPLVIDVTHEDGPSAVVSAALEGFGRLDVLVNNAGIAEPSALSDLDAGSIDRQLAVNLRAPMLLTGRAVEALAASRGVVVNLSSAGSLGRRGWPGFSAFGATKAGIDFLTRTWAVELAPMGIRVLAVAPGVIDRGPGGPMGADAEEYGRFLDAIAQRTPLRRVGRTAEIAWWVSRLVQPEAAFATGTVLVVDGGLSVT</sequence>
<evidence type="ECO:0000313" key="2">
    <source>
        <dbReference type="Proteomes" id="UP001596972"/>
    </source>
</evidence>
<protein>
    <submittedName>
        <fullName evidence="1">SDR family NAD(P)-dependent oxidoreductase</fullName>
        <ecNumber evidence="1">1.1.1.-</ecNumber>
    </submittedName>
</protein>
<dbReference type="RefSeq" id="WP_378297483.1">
    <property type="nucleotide sequence ID" value="NZ_JBHTJA010000011.1"/>
</dbReference>
<keyword evidence="2" id="KW-1185">Reference proteome</keyword>
<dbReference type="PRINTS" id="PR00081">
    <property type="entry name" value="GDHRDH"/>
</dbReference>
<dbReference type="InterPro" id="IPR002347">
    <property type="entry name" value="SDR_fam"/>
</dbReference>